<dbReference type="STRING" id="554065.E1Z9I2"/>
<feature type="signal peptide" evidence="1">
    <location>
        <begin position="1"/>
        <end position="19"/>
    </location>
</feature>
<accession>E1Z9I2</accession>
<dbReference type="eggNOG" id="KOG3509">
    <property type="taxonomic scope" value="Eukaryota"/>
</dbReference>
<feature type="chain" id="PRO_5003155978" description="Kazal-like domain-containing protein" evidence="1">
    <location>
        <begin position="20"/>
        <end position="489"/>
    </location>
</feature>
<dbReference type="Pfam" id="PF00050">
    <property type="entry name" value="Kazal_1"/>
    <property type="match status" value="5"/>
</dbReference>
<dbReference type="Gene3D" id="3.30.60.30">
    <property type="match status" value="6"/>
</dbReference>
<dbReference type="AlphaFoldDB" id="E1Z9I2"/>
<protein>
    <recommendedName>
        <fullName evidence="2">Kazal-like domain-containing protein</fullName>
    </recommendedName>
</protein>
<evidence type="ECO:0000313" key="4">
    <source>
        <dbReference type="Proteomes" id="UP000008141"/>
    </source>
</evidence>
<keyword evidence="4" id="KW-1185">Reference proteome</keyword>
<evidence type="ECO:0000313" key="3">
    <source>
        <dbReference type="EMBL" id="EFN57781.1"/>
    </source>
</evidence>
<dbReference type="InterPro" id="IPR053265">
    <property type="entry name" value="Serpin"/>
</dbReference>
<dbReference type="EMBL" id="GL433839">
    <property type="protein sequence ID" value="EFN57781.1"/>
    <property type="molecule type" value="Genomic_DNA"/>
</dbReference>
<dbReference type="Proteomes" id="UP000008141">
    <property type="component" value="Unassembled WGS sequence"/>
</dbReference>
<dbReference type="GeneID" id="17356880"/>
<dbReference type="OrthoDB" id="544930at2759"/>
<evidence type="ECO:0000259" key="2">
    <source>
        <dbReference type="PROSITE" id="PS51465"/>
    </source>
</evidence>
<name>E1Z9I2_CHLVA</name>
<gene>
    <name evidence="3" type="ORF">CHLNCDRAFT_143123</name>
</gene>
<feature type="domain" description="Kazal-like" evidence="2">
    <location>
        <begin position="65"/>
        <end position="112"/>
    </location>
</feature>
<reference evidence="3 4" key="1">
    <citation type="journal article" date="2010" name="Plant Cell">
        <title>The Chlorella variabilis NC64A genome reveals adaptation to photosymbiosis, coevolution with viruses, and cryptic sex.</title>
        <authorList>
            <person name="Blanc G."/>
            <person name="Duncan G."/>
            <person name="Agarkova I."/>
            <person name="Borodovsky M."/>
            <person name="Gurnon J."/>
            <person name="Kuo A."/>
            <person name="Lindquist E."/>
            <person name="Lucas S."/>
            <person name="Pangilinan J."/>
            <person name="Polle J."/>
            <person name="Salamov A."/>
            <person name="Terry A."/>
            <person name="Yamada T."/>
            <person name="Dunigan D.D."/>
            <person name="Grigoriev I.V."/>
            <person name="Claverie J.M."/>
            <person name="Van Etten J.L."/>
        </authorList>
    </citation>
    <scope>NUCLEOTIDE SEQUENCE [LARGE SCALE GENOMIC DNA]</scope>
    <source>
        <strain evidence="3 4">NC64A</strain>
    </source>
</reference>
<dbReference type="SUPFAM" id="SSF100895">
    <property type="entry name" value="Kazal-type serine protease inhibitors"/>
    <property type="match status" value="6"/>
</dbReference>
<proteinExistence type="predicted"/>
<evidence type="ECO:0000256" key="1">
    <source>
        <dbReference type="SAM" id="SignalP"/>
    </source>
</evidence>
<dbReference type="InParanoid" id="E1Z9I2"/>
<feature type="domain" description="Kazal-like" evidence="2">
    <location>
        <begin position="261"/>
        <end position="306"/>
    </location>
</feature>
<sequence length="489" mass="49987">MRRHLLCLCLMAALASALAADCLPSLEPEIEKLPQSTIFSEIITSLAAQAVPSEEGTARRRLLEAAAAGNAPAFRACPRILSPVCSTDGQQYPNDCVAANRGAQVACRGPCPCGAEASSAGNSAGPVDPVMGPCPKIYSPVCGLDGQTYPSKCVAGGAEAVDCEGPCPCPAAGMRELLADGDGEAQPCTKEYVPVCSVDGETFANRCLAGDAEIAYEGECRAVRPCPAIYAPVCSADNATYGSDCVAEGAGAEVACSGECPCPKPDAKPCPLNWAPVCGVDGATYGNDCAAGDVEIACQGECPCKGDAAEGQSTDGDDAVCMTMVDPVCSMDGETYTNGCFARVAGAVVDCQGKCPCPEVLEALQTRGGIVLVPTDDALLEALEAFANLTDASGDLLNNTALLKLILARHTILARPGEKLPTPSEDGTLALTQAGERVRLFADEQLELESVGTGPRGGDKIPVLASVKGCKLAVYQIAVVLEGPGATSR</sequence>
<dbReference type="CDD" id="cd00104">
    <property type="entry name" value="KAZAL_FS"/>
    <property type="match status" value="5"/>
</dbReference>
<dbReference type="PANTHER" id="PTHR21131:SF0">
    <property type="entry name" value="GEO10195P1-RELATED"/>
    <property type="match status" value="1"/>
</dbReference>
<dbReference type="Pfam" id="PF07648">
    <property type="entry name" value="Kazal_2"/>
    <property type="match status" value="1"/>
</dbReference>
<dbReference type="KEGG" id="cvr:CHLNCDRAFT_143123"/>
<feature type="domain" description="Kazal-like" evidence="2">
    <location>
        <begin position="214"/>
        <end position="260"/>
    </location>
</feature>
<dbReference type="PROSITE" id="PS51465">
    <property type="entry name" value="KAZAL_2"/>
    <property type="match status" value="4"/>
</dbReference>
<dbReference type="SMART" id="SM00280">
    <property type="entry name" value="KAZAL"/>
    <property type="match status" value="6"/>
</dbReference>
<organism evidence="4">
    <name type="scientific">Chlorella variabilis</name>
    <name type="common">Green alga</name>
    <dbReference type="NCBI Taxonomy" id="554065"/>
    <lineage>
        <taxon>Eukaryota</taxon>
        <taxon>Viridiplantae</taxon>
        <taxon>Chlorophyta</taxon>
        <taxon>core chlorophytes</taxon>
        <taxon>Trebouxiophyceae</taxon>
        <taxon>Chlorellales</taxon>
        <taxon>Chlorellaceae</taxon>
        <taxon>Chlorella clade</taxon>
        <taxon>Chlorella</taxon>
    </lineage>
</organism>
<dbReference type="RefSeq" id="XP_005849883.1">
    <property type="nucleotide sequence ID" value="XM_005849821.1"/>
</dbReference>
<dbReference type="PANTHER" id="PTHR21131">
    <property type="entry name" value="SERINE-TYPE ENDOPEPTIDASE INHIBITOR"/>
    <property type="match status" value="1"/>
</dbReference>
<keyword evidence="1" id="KW-0732">Signal</keyword>
<dbReference type="InterPro" id="IPR036058">
    <property type="entry name" value="Kazal_dom_sf"/>
</dbReference>
<dbReference type="InterPro" id="IPR002350">
    <property type="entry name" value="Kazal_dom"/>
</dbReference>
<feature type="domain" description="Kazal-like" evidence="2">
    <location>
        <begin position="133"/>
        <end position="168"/>
    </location>
</feature>